<dbReference type="InterPro" id="IPR011701">
    <property type="entry name" value="MFS"/>
</dbReference>
<accession>A0A3E2HQ40</accession>
<feature type="domain" description="Major facilitator superfamily (MFS) profile" evidence="7">
    <location>
        <begin position="54"/>
        <end position="447"/>
    </location>
</feature>
<protein>
    <recommendedName>
        <fullName evidence="7">Major facilitator superfamily (MFS) profile domain-containing protein</fullName>
    </recommendedName>
</protein>
<feature type="non-terminal residue" evidence="8">
    <location>
        <position position="451"/>
    </location>
</feature>
<dbReference type="FunFam" id="1.20.1250.20:FF:000286">
    <property type="entry name" value="MFS efflux transporter"/>
    <property type="match status" value="1"/>
</dbReference>
<keyword evidence="4 6" id="KW-0472">Membrane</keyword>
<feature type="transmembrane region" description="Helical" evidence="6">
    <location>
        <begin position="175"/>
        <end position="194"/>
    </location>
</feature>
<evidence type="ECO:0000256" key="3">
    <source>
        <dbReference type="ARBA" id="ARBA00022989"/>
    </source>
</evidence>
<feature type="transmembrane region" description="Helical" evidence="6">
    <location>
        <begin position="137"/>
        <end position="154"/>
    </location>
</feature>
<dbReference type="PANTHER" id="PTHR23514">
    <property type="entry name" value="BYPASS OF STOP CODON PROTEIN 6"/>
    <property type="match status" value="1"/>
</dbReference>
<feature type="transmembrane region" description="Helical" evidence="6">
    <location>
        <begin position="393"/>
        <end position="418"/>
    </location>
</feature>
<feature type="non-terminal residue" evidence="8">
    <location>
        <position position="1"/>
    </location>
</feature>
<dbReference type="InterPro" id="IPR036259">
    <property type="entry name" value="MFS_trans_sf"/>
</dbReference>
<dbReference type="InterPro" id="IPR051788">
    <property type="entry name" value="MFS_Transporter"/>
</dbReference>
<dbReference type="PANTHER" id="PTHR23514:SF16">
    <property type="entry name" value="TRANSPORTER, PUTATIVE (AFU_ORTHOLOGUE AFUA_2G17270)-RELATED"/>
    <property type="match status" value="1"/>
</dbReference>
<comment type="subcellular location">
    <subcellularLocation>
        <location evidence="1">Membrane</location>
        <topology evidence="1">Multi-pass membrane protein</topology>
    </subcellularLocation>
</comment>
<dbReference type="Pfam" id="PF07690">
    <property type="entry name" value="MFS_1"/>
    <property type="match status" value="1"/>
</dbReference>
<gene>
    <name evidence="8" type="ORF">B7463_g876</name>
</gene>
<proteinExistence type="predicted"/>
<evidence type="ECO:0000256" key="1">
    <source>
        <dbReference type="ARBA" id="ARBA00004141"/>
    </source>
</evidence>
<feature type="transmembrane region" description="Helical" evidence="6">
    <location>
        <begin position="265"/>
        <end position="286"/>
    </location>
</feature>
<feature type="transmembrane region" description="Helical" evidence="6">
    <location>
        <begin position="424"/>
        <end position="443"/>
    </location>
</feature>
<evidence type="ECO:0000256" key="4">
    <source>
        <dbReference type="ARBA" id="ARBA00023136"/>
    </source>
</evidence>
<dbReference type="OMA" id="NPRIQST"/>
<comment type="caution">
    <text evidence="8">The sequence shown here is derived from an EMBL/GenBank/DDBJ whole genome shotgun (WGS) entry which is preliminary data.</text>
</comment>
<dbReference type="EMBL" id="NCSJ02000008">
    <property type="protein sequence ID" value="RFU35480.1"/>
    <property type="molecule type" value="Genomic_DNA"/>
</dbReference>
<dbReference type="OrthoDB" id="413079at2759"/>
<feature type="transmembrane region" description="Helical" evidence="6">
    <location>
        <begin position="306"/>
        <end position="324"/>
    </location>
</feature>
<evidence type="ECO:0000259" key="7">
    <source>
        <dbReference type="PROSITE" id="PS50850"/>
    </source>
</evidence>
<keyword evidence="2 6" id="KW-0812">Transmembrane</keyword>
<dbReference type="AlphaFoldDB" id="A0A3E2HQ40"/>
<evidence type="ECO:0000256" key="6">
    <source>
        <dbReference type="SAM" id="Phobius"/>
    </source>
</evidence>
<feature type="transmembrane region" description="Helical" evidence="6">
    <location>
        <begin position="360"/>
        <end position="381"/>
    </location>
</feature>
<organism evidence="8 9">
    <name type="scientific">Scytalidium lignicola</name>
    <name type="common">Hyphomycete</name>
    <dbReference type="NCBI Taxonomy" id="5539"/>
    <lineage>
        <taxon>Eukaryota</taxon>
        <taxon>Fungi</taxon>
        <taxon>Dikarya</taxon>
        <taxon>Ascomycota</taxon>
        <taxon>Pezizomycotina</taxon>
        <taxon>Leotiomycetes</taxon>
        <taxon>Leotiomycetes incertae sedis</taxon>
        <taxon>Scytalidium</taxon>
    </lineage>
</organism>
<evidence type="ECO:0000313" key="8">
    <source>
        <dbReference type="EMBL" id="RFU35480.1"/>
    </source>
</evidence>
<reference evidence="8 9" key="1">
    <citation type="submission" date="2018-05" db="EMBL/GenBank/DDBJ databases">
        <title>Draft genome sequence of Scytalidium lignicola DSM 105466, a ubiquitous saprotrophic fungus.</title>
        <authorList>
            <person name="Buettner E."/>
            <person name="Gebauer A.M."/>
            <person name="Hofrichter M."/>
            <person name="Liers C."/>
            <person name="Kellner H."/>
        </authorList>
    </citation>
    <scope>NUCLEOTIDE SEQUENCE [LARGE SCALE GENOMIC DNA]</scope>
    <source>
        <strain evidence="8 9">DSM 105466</strain>
    </source>
</reference>
<evidence type="ECO:0000256" key="5">
    <source>
        <dbReference type="SAM" id="MobiDB-lite"/>
    </source>
</evidence>
<dbReference type="Gene3D" id="1.20.1250.20">
    <property type="entry name" value="MFS general substrate transporter like domains"/>
    <property type="match status" value="2"/>
</dbReference>
<dbReference type="GO" id="GO:0016020">
    <property type="term" value="C:membrane"/>
    <property type="evidence" value="ECO:0007669"/>
    <property type="project" value="UniProtKB-SubCell"/>
</dbReference>
<dbReference type="Proteomes" id="UP000258309">
    <property type="component" value="Unassembled WGS sequence"/>
</dbReference>
<feature type="transmembrane region" description="Helical" evidence="6">
    <location>
        <begin position="206"/>
        <end position="229"/>
    </location>
</feature>
<name>A0A3E2HQ40_SCYLI</name>
<dbReference type="PROSITE" id="PS50850">
    <property type="entry name" value="MFS"/>
    <property type="match status" value="1"/>
</dbReference>
<sequence length="451" mass="48907">MSARIGHQAESRSEIDIELQSRHHDGKPSINGTPHSQGGAPETQLPEIPHKTLKLLSSGFSFFVAGANDGSMGALIPYILRNYNVGTSLIAVLYSTSFVGWVLAAVTNSHSPKFFDIGALLAIGAVLQLLSQALRAWQPPFGLFAVTFFITALGQAYQDSHTNTFVSTVKGAHRWLGFIHAMYGLGLLVAPFVATPIASKLSGSGWALFYLFPLGLSVINLCWVSYSFWDSLRMIPRTQEVNGETTATTGKARNRSAFKEIKEVLLLRNMWLVGLFFFFYLGAVLTSGGWVVEYLVNVRHGNLANIGYVPAGSYGGTFLGRLVLAEPTHRFGERRMLLLYICICFVLQLIFWLVPNLISSIVMFSIMGFFLGPCFATGVSVGSKIFPKHVKPAALGLVFVIAQAGGAIFPSLIGLIATRVGVQVLPPIVLALIVAMGLTWAFVPKAPSHVD</sequence>
<feature type="region of interest" description="Disordered" evidence="5">
    <location>
        <begin position="23"/>
        <end position="44"/>
    </location>
</feature>
<feature type="transmembrane region" description="Helical" evidence="6">
    <location>
        <begin position="336"/>
        <end position="354"/>
    </location>
</feature>
<keyword evidence="9" id="KW-1185">Reference proteome</keyword>
<feature type="transmembrane region" description="Helical" evidence="6">
    <location>
        <begin position="86"/>
        <end position="107"/>
    </location>
</feature>
<dbReference type="InterPro" id="IPR020846">
    <property type="entry name" value="MFS_dom"/>
</dbReference>
<keyword evidence="3 6" id="KW-1133">Transmembrane helix</keyword>
<dbReference type="SUPFAM" id="SSF103473">
    <property type="entry name" value="MFS general substrate transporter"/>
    <property type="match status" value="1"/>
</dbReference>
<dbReference type="GO" id="GO:0022857">
    <property type="term" value="F:transmembrane transporter activity"/>
    <property type="evidence" value="ECO:0007669"/>
    <property type="project" value="InterPro"/>
</dbReference>
<evidence type="ECO:0000256" key="2">
    <source>
        <dbReference type="ARBA" id="ARBA00022692"/>
    </source>
</evidence>
<evidence type="ECO:0000313" key="9">
    <source>
        <dbReference type="Proteomes" id="UP000258309"/>
    </source>
</evidence>